<dbReference type="Proteomes" id="UP000824596">
    <property type="component" value="Unassembled WGS sequence"/>
</dbReference>
<dbReference type="GeneID" id="68350368"/>
<dbReference type="EMBL" id="JAIZPD010000001">
    <property type="protein sequence ID" value="KAH0968597.1"/>
    <property type="molecule type" value="Genomic_DNA"/>
</dbReference>
<comment type="caution">
    <text evidence="2">The sequence shown here is derived from an EMBL/GenBank/DDBJ whole genome shotgun (WGS) entry which is preliminary data.</text>
</comment>
<protein>
    <submittedName>
        <fullName evidence="2">Uncharacterized protein</fullName>
    </submittedName>
</protein>
<evidence type="ECO:0000313" key="3">
    <source>
        <dbReference type="Proteomes" id="UP000824596"/>
    </source>
</evidence>
<reference evidence="2" key="1">
    <citation type="submission" date="2021-09" db="EMBL/GenBank/DDBJ databases">
        <title>A high-quality genome of the endoparasitic fungus Hirsutella rhossiliensis with a comparison of Hirsutella genomes reveals transposable elements contributing to genome size variation.</title>
        <authorList>
            <person name="Lin R."/>
            <person name="Jiao Y."/>
            <person name="Sun X."/>
            <person name="Ling J."/>
            <person name="Xie B."/>
            <person name="Cheng X."/>
        </authorList>
    </citation>
    <scope>NUCLEOTIDE SEQUENCE</scope>
    <source>
        <strain evidence="2">HR02</strain>
    </source>
</reference>
<evidence type="ECO:0000256" key="1">
    <source>
        <dbReference type="SAM" id="MobiDB-lite"/>
    </source>
</evidence>
<dbReference type="AlphaFoldDB" id="A0A9P8N7V6"/>
<proteinExistence type="predicted"/>
<evidence type="ECO:0000313" key="2">
    <source>
        <dbReference type="EMBL" id="KAH0968597.1"/>
    </source>
</evidence>
<keyword evidence="3" id="KW-1185">Reference proteome</keyword>
<name>A0A9P8N7V6_9HYPO</name>
<feature type="region of interest" description="Disordered" evidence="1">
    <location>
        <begin position="109"/>
        <end position="151"/>
    </location>
</feature>
<sequence length="194" mass="22224">MTKIDSSAVPTVRRTILAEPQDWDKWVKELRARVDRTIHNLVFSDKQDPLEPPLRPRATDFAEGATLFSELTSAQQRAFSAALGDYESHRKEYLYETKLLTAARTAITESSQEEVLDEETEEETDVEAVEDNADFEEEEEAARSDDLDEEGDYRKAKKLSICAFHQASNSQERFYGLGKLYTDYEDHPFFGNSI</sequence>
<accession>A0A9P8N7V6</accession>
<dbReference type="RefSeq" id="XP_044726110.1">
    <property type="nucleotide sequence ID" value="XM_044859710.1"/>
</dbReference>
<organism evidence="2 3">
    <name type="scientific">Hirsutella rhossiliensis</name>
    <dbReference type="NCBI Taxonomy" id="111463"/>
    <lineage>
        <taxon>Eukaryota</taxon>
        <taxon>Fungi</taxon>
        <taxon>Dikarya</taxon>
        <taxon>Ascomycota</taxon>
        <taxon>Pezizomycotina</taxon>
        <taxon>Sordariomycetes</taxon>
        <taxon>Hypocreomycetidae</taxon>
        <taxon>Hypocreales</taxon>
        <taxon>Ophiocordycipitaceae</taxon>
        <taxon>Hirsutella</taxon>
    </lineage>
</organism>
<gene>
    <name evidence="2" type="ORF">HRG_01239</name>
</gene>
<feature type="compositionally biased region" description="Acidic residues" evidence="1">
    <location>
        <begin position="111"/>
        <end position="151"/>
    </location>
</feature>